<evidence type="ECO:0000313" key="3">
    <source>
        <dbReference type="Proteomes" id="UP001208041"/>
    </source>
</evidence>
<dbReference type="Pfam" id="PF05656">
    <property type="entry name" value="DUF805"/>
    <property type="match status" value="1"/>
</dbReference>
<protein>
    <submittedName>
        <fullName evidence="2">DUF805 domain-containing protein</fullName>
    </submittedName>
</protein>
<dbReference type="EMBL" id="JAOYFC010000001">
    <property type="protein sequence ID" value="MCV6823593.1"/>
    <property type="molecule type" value="Genomic_DNA"/>
</dbReference>
<gene>
    <name evidence="2" type="ORF">OH136_03415</name>
</gene>
<keyword evidence="3" id="KW-1185">Reference proteome</keyword>
<keyword evidence="1" id="KW-1133">Transmembrane helix</keyword>
<dbReference type="InterPro" id="IPR008523">
    <property type="entry name" value="DUF805"/>
</dbReference>
<feature type="transmembrane region" description="Helical" evidence="1">
    <location>
        <begin position="79"/>
        <end position="96"/>
    </location>
</feature>
<accession>A0AAE3IWX0</accession>
<dbReference type="AlphaFoldDB" id="A0AAE3IWX0"/>
<dbReference type="GO" id="GO:0016020">
    <property type="term" value="C:membrane"/>
    <property type="evidence" value="ECO:0007669"/>
    <property type="project" value="InterPro"/>
</dbReference>
<evidence type="ECO:0000313" key="2">
    <source>
        <dbReference type="EMBL" id="MCV6823593.1"/>
    </source>
</evidence>
<name>A0AAE3IWX0_9RHOB</name>
<sequence length="185" mass="19886">MTDTAAPQRKLGAIFAGRSGRKSYWRVVGPILLAMCAALAFDLLVLGPEIYEETTTSKSLLTGEISVEVRQVTDYGPRLASSIVGWLCVLPLLVMLTRRVHDIGYPSYFAWIAVFCAFLAPTIAATLSSLVAYASIPLALIVGFLTGLPATILSAVALLIIFLWGFAPSEPGEYEYGPCPVEADQ</sequence>
<comment type="caution">
    <text evidence="2">The sequence shown here is derived from an EMBL/GenBank/DDBJ whole genome shotgun (WGS) entry which is preliminary data.</text>
</comment>
<feature type="transmembrane region" description="Helical" evidence="1">
    <location>
        <begin position="138"/>
        <end position="164"/>
    </location>
</feature>
<feature type="transmembrane region" description="Helical" evidence="1">
    <location>
        <begin position="27"/>
        <end position="47"/>
    </location>
</feature>
<dbReference type="RefSeq" id="WP_263952433.1">
    <property type="nucleotide sequence ID" value="NZ_JAOYFC010000001.1"/>
</dbReference>
<reference evidence="2" key="1">
    <citation type="submission" date="2022-10" db="EMBL/GenBank/DDBJ databases">
        <authorList>
            <person name="Yue Y."/>
        </authorList>
    </citation>
    <scope>NUCLEOTIDE SEQUENCE</scope>
    <source>
        <strain evidence="2">Z654</strain>
    </source>
</reference>
<proteinExistence type="predicted"/>
<feature type="transmembrane region" description="Helical" evidence="1">
    <location>
        <begin position="108"/>
        <end position="132"/>
    </location>
</feature>
<evidence type="ECO:0000256" key="1">
    <source>
        <dbReference type="SAM" id="Phobius"/>
    </source>
</evidence>
<dbReference type="Proteomes" id="UP001208041">
    <property type="component" value="Unassembled WGS sequence"/>
</dbReference>
<keyword evidence="1" id="KW-0472">Membrane</keyword>
<keyword evidence="1" id="KW-0812">Transmembrane</keyword>
<organism evidence="2 3">
    <name type="scientific">Halocynthiibacter halioticoli</name>
    <dbReference type="NCBI Taxonomy" id="2986804"/>
    <lineage>
        <taxon>Bacteria</taxon>
        <taxon>Pseudomonadati</taxon>
        <taxon>Pseudomonadota</taxon>
        <taxon>Alphaproteobacteria</taxon>
        <taxon>Rhodobacterales</taxon>
        <taxon>Paracoccaceae</taxon>
        <taxon>Halocynthiibacter</taxon>
    </lineage>
</organism>